<name>A0A1F7YI11_9BACT</name>
<dbReference type="GO" id="GO:0008757">
    <property type="term" value="F:S-adenosylmethionine-dependent methyltransferase activity"/>
    <property type="evidence" value="ECO:0007669"/>
    <property type="project" value="InterPro"/>
</dbReference>
<dbReference type="Gene3D" id="3.40.50.150">
    <property type="entry name" value="Vaccinia Virus protein VP39"/>
    <property type="match status" value="1"/>
</dbReference>
<dbReference type="InterPro" id="IPR029063">
    <property type="entry name" value="SAM-dependent_MTases_sf"/>
</dbReference>
<evidence type="ECO:0000259" key="1">
    <source>
        <dbReference type="Pfam" id="PF08241"/>
    </source>
</evidence>
<protein>
    <recommendedName>
        <fullName evidence="1">Methyltransferase type 11 domain-containing protein</fullName>
    </recommendedName>
</protein>
<comment type="caution">
    <text evidence="2">The sequence shown here is derived from an EMBL/GenBank/DDBJ whole genome shotgun (WGS) entry which is preliminary data.</text>
</comment>
<dbReference type="Proteomes" id="UP000178851">
    <property type="component" value="Unassembled WGS sequence"/>
</dbReference>
<dbReference type="Pfam" id="PF08241">
    <property type="entry name" value="Methyltransf_11"/>
    <property type="match status" value="1"/>
</dbReference>
<sequence length="253" mass="28714">MELEKAFICPHCKNPLSPRGFTGICSRCKFTYEKKDGIWHFLYIPDKKSEFSKNVYDEMHKIPSERIDDGSYEILAAFARGNKTLDIACGDGFIEKLAPETIGVEFSLEGLKKARKKGAKHLVQADAHSLPFKDKAFELAVCAGSLEHFANPLKALKEMARVSTIQILTVHKKLPIPFSNFLRSFILNLKSVKDQPIDFPISMKELEKILTKAKMHIVFKGVWTHPYDFQMLGFKIPKLLQIPSCHFVITTSP</sequence>
<organism evidence="2 3">
    <name type="scientific">Candidatus Woesebacteria bacterium RIFCSPHIGHO2_01_FULL_39_28</name>
    <dbReference type="NCBI Taxonomy" id="1802496"/>
    <lineage>
        <taxon>Bacteria</taxon>
        <taxon>Candidatus Woeseibacteriota</taxon>
    </lineage>
</organism>
<dbReference type="SUPFAM" id="SSF53335">
    <property type="entry name" value="S-adenosyl-L-methionine-dependent methyltransferases"/>
    <property type="match status" value="1"/>
</dbReference>
<evidence type="ECO:0000313" key="2">
    <source>
        <dbReference type="EMBL" id="OGM26994.1"/>
    </source>
</evidence>
<reference evidence="2 3" key="1">
    <citation type="journal article" date="2016" name="Nat. Commun.">
        <title>Thousands of microbial genomes shed light on interconnected biogeochemical processes in an aquifer system.</title>
        <authorList>
            <person name="Anantharaman K."/>
            <person name="Brown C.T."/>
            <person name="Hug L.A."/>
            <person name="Sharon I."/>
            <person name="Castelle C.J."/>
            <person name="Probst A.J."/>
            <person name="Thomas B.C."/>
            <person name="Singh A."/>
            <person name="Wilkins M.J."/>
            <person name="Karaoz U."/>
            <person name="Brodie E.L."/>
            <person name="Williams K.H."/>
            <person name="Hubbard S.S."/>
            <person name="Banfield J.F."/>
        </authorList>
    </citation>
    <scope>NUCLEOTIDE SEQUENCE [LARGE SCALE GENOMIC DNA]</scope>
</reference>
<feature type="domain" description="Methyltransferase type 11" evidence="1">
    <location>
        <begin position="85"/>
        <end position="162"/>
    </location>
</feature>
<dbReference type="AlphaFoldDB" id="A0A1F7YI11"/>
<accession>A0A1F7YI11</accession>
<dbReference type="CDD" id="cd02440">
    <property type="entry name" value="AdoMet_MTases"/>
    <property type="match status" value="1"/>
</dbReference>
<proteinExistence type="predicted"/>
<dbReference type="EMBL" id="MGGI01000009">
    <property type="protein sequence ID" value="OGM26994.1"/>
    <property type="molecule type" value="Genomic_DNA"/>
</dbReference>
<gene>
    <name evidence="2" type="ORF">A2627_02395</name>
</gene>
<evidence type="ECO:0000313" key="3">
    <source>
        <dbReference type="Proteomes" id="UP000178851"/>
    </source>
</evidence>
<dbReference type="InterPro" id="IPR013216">
    <property type="entry name" value="Methyltransf_11"/>
</dbReference>